<dbReference type="EMBL" id="FXZA01000011">
    <property type="protein sequence ID" value="SMX84346.1"/>
    <property type="molecule type" value="Genomic_DNA"/>
</dbReference>
<gene>
    <name evidence="1" type="ORF">BLIN101_02100</name>
</gene>
<sequence>MAEKPMAESETVRGFDESAVSARVTESVTGVDGVAGLAPGLRDMIANAAARVMRRST</sequence>
<name>A0A2H1JA35_BRELN</name>
<evidence type="ECO:0000313" key="2">
    <source>
        <dbReference type="Proteomes" id="UP000234498"/>
    </source>
</evidence>
<protein>
    <submittedName>
        <fullName evidence="1">Uncharacterized protein</fullName>
    </submittedName>
</protein>
<accession>A0A2H1JA35</accession>
<evidence type="ECO:0000313" key="1">
    <source>
        <dbReference type="EMBL" id="SMX84346.1"/>
    </source>
</evidence>
<proteinExistence type="predicted"/>
<dbReference type="Proteomes" id="UP000234498">
    <property type="component" value="Unassembled WGS sequence"/>
</dbReference>
<reference evidence="1 2" key="1">
    <citation type="submission" date="2017-03" db="EMBL/GenBank/DDBJ databases">
        <authorList>
            <person name="Afonso C.L."/>
            <person name="Miller P.J."/>
            <person name="Scott M.A."/>
            <person name="Spackman E."/>
            <person name="Goraichik I."/>
            <person name="Dimitrov K.M."/>
            <person name="Suarez D.L."/>
            <person name="Swayne D.E."/>
        </authorList>
    </citation>
    <scope>NUCLEOTIDE SEQUENCE [LARGE SCALE GENOMIC DNA]</scope>
    <source>
        <strain evidence="1 2">Mu101</strain>
    </source>
</reference>
<dbReference type="AlphaFoldDB" id="A0A2H1JA35"/>
<dbReference type="RefSeq" id="WP_180959355.1">
    <property type="nucleotide sequence ID" value="NZ_FXZA01000011.1"/>
</dbReference>
<organism evidence="1 2">
    <name type="scientific">Brevibacterium linens</name>
    <dbReference type="NCBI Taxonomy" id="1703"/>
    <lineage>
        <taxon>Bacteria</taxon>
        <taxon>Bacillati</taxon>
        <taxon>Actinomycetota</taxon>
        <taxon>Actinomycetes</taxon>
        <taxon>Micrococcales</taxon>
        <taxon>Brevibacteriaceae</taxon>
        <taxon>Brevibacterium</taxon>
    </lineage>
</organism>